<keyword evidence="13" id="KW-0645">Protease</keyword>
<feature type="active site" description="Proton donor 1" evidence="5">
    <location>
        <position position="488"/>
    </location>
</feature>
<evidence type="ECO:0000256" key="2">
    <source>
        <dbReference type="ARBA" id="ARBA00022729"/>
    </source>
</evidence>
<dbReference type="GO" id="GO:0005886">
    <property type="term" value="C:plasma membrane"/>
    <property type="evidence" value="ECO:0007669"/>
    <property type="project" value="TreeGrafter"/>
</dbReference>
<dbReference type="GO" id="GO:0004180">
    <property type="term" value="F:carboxypeptidase activity"/>
    <property type="evidence" value="ECO:0007669"/>
    <property type="project" value="UniProtKB-KW"/>
</dbReference>
<name>I1ZIB1_SCHMD</name>
<feature type="binding site" evidence="9">
    <location>
        <position position="361"/>
    </location>
    <ligand>
        <name>Zn(2+)</name>
        <dbReference type="ChEBI" id="CHEBI:29105"/>
        <label>1</label>
        <note>catalytic</note>
    </ligand>
</feature>
<feature type="disulfide bond" evidence="10 12">
    <location>
        <begin position="326"/>
        <end position="344"/>
    </location>
</feature>
<evidence type="ECO:0000256" key="9">
    <source>
        <dbReference type="PIRSR" id="PIRSR601548-3"/>
    </source>
</evidence>
<dbReference type="OrthoDB" id="10029630at2759"/>
<comment type="similarity">
    <text evidence="1 12 13">Belongs to the peptidase M2 family.</text>
</comment>
<evidence type="ECO:0000256" key="10">
    <source>
        <dbReference type="PIRSR" id="PIRSR601548-4"/>
    </source>
</evidence>
<comment type="caution">
    <text evidence="12">Lacks conserved residue(s) required for the propagation of feature annotation.</text>
</comment>
<proteinExistence type="evidence at transcript level"/>
<evidence type="ECO:0000256" key="11">
    <source>
        <dbReference type="PIRSR" id="PIRSR601548-8"/>
    </source>
</evidence>
<feature type="binding site" evidence="11">
    <location>
        <position position="357"/>
    </location>
    <ligand>
        <name>Zn(2+)</name>
        <dbReference type="ChEBI" id="CHEBI:29105"/>
        <label>2</label>
        <note>catalytic</note>
    </ligand>
</feature>
<dbReference type="GO" id="GO:0046872">
    <property type="term" value="F:metal ion binding"/>
    <property type="evidence" value="ECO:0007669"/>
    <property type="project" value="UniProtKB-KW"/>
</dbReference>
<feature type="binding site" evidence="8">
    <location>
        <position position="497"/>
    </location>
    <ligand>
        <name>chloride</name>
        <dbReference type="ChEBI" id="CHEBI:17996"/>
        <label>1</label>
    </ligand>
</feature>
<dbReference type="AlphaFoldDB" id="I1ZIB1"/>
<sequence>ALEPYPNVCNGHSDENCARKWLQRVNEIMIRNNNRLANVNFKYATNINGNNLRELIKMKKKSAILSWKMHLKAKKFRLKFFKSPWVKRSLEMLKKSSRIFDSSTTLRLIDIRFQIENIYNTATPCFKGCQPPGEPGIIEIFNRVKDYDDLAGYWVAWRNATGSRIRNLFIERMNLENQKATDSGFHDSAEFKLATDFQETNFSQKLRNHFDNIFSLYKELHGYVRHCLHKYYPNRFNKSGPIPAHIVGSPWSESWHNVFSILKKCHKNIHEYDLRKEIDENIGKLTVHEMFKLSESFYSSLGMHNMTDEFWKRSITKKLKHKIMDCHPYSDSFENGVDFRIKMCTVKDLKDLTSIFHEMGHIQYFMAYRNLSVWFRESANSGFAELFGDVMGLAFRTPAYLRKIGLLSTNINNLRNSEINYLLTSALDNIVFIPFAISIEEYVNSVYNGSVGNNEMNKIYWDIVRKNQGIVPPVERTENYFDAGAKYHVAIGFAYTRHLFSYLFQYNIFEAMCNLSGYKGPLHQCHFFNSKEVGAKTLEMMKLGNTRNWRKTMKILTGTTSLNSDSLLTFYHPLYEWLKKKNKELNVKTGW</sequence>
<evidence type="ECO:0000256" key="4">
    <source>
        <dbReference type="ARBA" id="ARBA00023180"/>
    </source>
</evidence>
<dbReference type="CDD" id="cd06461">
    <property type="entry name" value="M2_ACE"/>
    <property type="match status" value="1"/>
</dbReference>
<keyword evidence="3 10" id="KW-1015">Disulfide bond</keyword>
<keyword evidence="9 13" id="KW-0479">Metal-binding</keyword>
<dbReference type="Pfam" id="PF01401">
    <property type="entry name" value="Peptidase_M2"/>
    <property type="match status" value="1"/>
</dbReference>
<feature type="active site" description="Proton acceptor 2" evidence="7">
    <location>
        <position position="358"/>
    </location>
</feature>
<dbReference type="GO" id="GO:0008241">
    <property type="term" value="F:peptidyl-dipeptidase activity"/>
    <property type="evidence" value="ECO:0007669"/>
    <property type="project" value="InterPro"/>
</dbReference>
<dbReference type="PANTHER" id="PTHR10514">
    <property type="entry name" value="ANGIOTENSIN-CONVERTING ENZYME"/>
    <property type="match status" value="1"/>
</dbReference>
<evidence type="ECO:0000256" key="7">
    <source>
        <dbReference type="PIRSR" id="PIRSR601548-11"/>
    </source>
</evidence>
<keyword evidence="4 6" id="KW-0325">Glycoprotein</keyword>
<dbReference type="PROSITE" id="PS52011">
    <property type="entry name" value="PEPTIDASE_M2"/>
    <property type="match status" value="1"/>
</dbReference>
<feature type="glycosylation site" description="N-linked (GlcNAc...) asparagine" evidence="6">
    <location>
        <position position="46"/>
    </location>
</feature>
<evidence type="ECO:0000256" key="12">
    <source>
        <dbReference type="PROSITE-ProRule" id="PRU01355"/>
    </source>
</evidence>
<accession>I1ZIB1</accession>
<dbReference type="InterPro" id="IPR001548">
    <property type="entry name" value="Peptidase_M2"/>
</dbReference>
<evidence type="ECO:0000256" key="8">
    <source>
        <dbReference type="PIRSR" id="PIRSR601548-2"/>
    </source>
</evidence>
<evidence type="ECO:0000256" key="13">
    <source>
        <dbReference type="RuleBase" id="RU361144"/>
    </source>
</evidence>
<feature type="active site" description="Proton donor 2" evidence="7">
    <location>
        <position position="488"/>
    </location>
</feature>
<dbReference type="PANTHER" id="PTHR10514:SF27">
    <property type="entry name" value="ANGIOTENSIN-CONVERTING ENZYME"/>
    <property type="match status" value="1"/>
</dbReference>
<organism evidence="14">
    <name type="scientific">Schmidtea mediterranea</name>
    <name type="common">Freshwater planarian flatworm</name>
    <dbReference type="NCBI Taxonomy" id="79327"/>
    <lineage>
        <taxon>Eukaryota</taxon>
        <taxon>Metazoa</taxon>
        <taxon>Spiralia</taxon>
        <taxon>Lophotrochozoa</taxon>
        <taxon>Platyhelminthes</taxon>
        <taxon>Rhabditophora</taxon>
        <taxon>Seriata</taxon>
        <taxon>Tricladida</taxon>
        <taxon>Continenticola</taxon>
        <taxon>Geoplanoidea</taxon>
        <taxon>Dugesiidae</taxon>
        <taxon>Schmidtea</taxon>
    </lineage>
</organism>
<dbReference type="GO" id="GO:0008237">
    <property type="term" value="F:metallopeptidase activity"/>
    <property type="evidence" value="ECO:0007669"/>
    <property type="project" value="UniProtKB-KW"/>
</dbReference>
<feature type="binding site" evidence="11">
    <location>
        <position position="361"/>
    </location>
    <ligand>
        <name>Zn(2+)</name>
        <dbReference type="ChEBI" id="CHEBI:29105"/>
        <label>2</label>
        <note>catalytic</note>
    </ligand>
</feature>
<evidence type="ECO:0000256" key="1">
    <source>
        <dbReference type="ARBA" id="ARBA00008139"/>
    </source>
</evidence>
<feature type="binding site" evidence="9">
    <location>
        <position position="357"/>
    </location>
    <ligand>
        <name>Zn(2+)</name>
        <dbReference type="ChEBI" id="CHEBI:29105"/>
        <label>1</label>
        <note>catalytic</note>
    </ligand>
</feature>
<comment type="cofactor">
    <cofactor evidence="13">
        <name>Zn(2+)</name>
        <dbReference type="ChEBI" id="CHEBI:29105"/>
    </cofactor>
    <text evidence="13">Binds 1 zinc ion per subunit.</text>
</comment>
<keyword evidence="2" id="KW-0732">Signal</keyword>
<evidence type="ECO:0000256" key="3">
    <source>
        <dbReference type="ARBA" id="ARBA00023157"/>
    </source>
</evidence>
<reference evidence="14" key="1">
    <citation type="journal article" date="2012" name="Genes Dev.">
        <title>A molecular wound response program associated with regeneration initiation in planarians.</title>
        <authorList>
            <person name="Wenemoser D."/>
            <person name="Lapan S.W."/>
            <person name="Wilkinson A.W."/>
            <person name="Bell G.W."/>
            <person name="Reddien P.W."/>
        </authorList>
    </citation>
    <scope>NUCLEOTIDE SEQUENCE</scope>
</reference>
<keyword evidence="13" id="KW-0121">Carboxypeptidase</keyword>
<protein>
    <recommendedName>
        <fullName evidence="13">Angiotensin-converting enzyme</fullName>
        <ecNumber evidence="13">3.4.-.-</ecNumber>
    </recommendedName>
</protein>
<dbReference type="SUPFAM" id="SSF55486">
    <property type="entry name" value="Metalloproteases ('zincins'), catalytic domain"/>
    <property type="match status" value="1"/>
</dbReference>
<evidence type="ECO:0000256" key="6">
    <source>
        <dbReference type="PIRSR" id="PIRSR601548-10"/>
    </source>
</evidence>
<feature type="binding site" evidence="9">
    <location>
        <position position="385"/>
    </location>
    <ligand>
        <name>Zn(2+)</name>
        <dbReference type="ChEBI" id="CHEBI:29105"/>
        <label>1</label>
        <note>catalytic</note>
    </ligand>
</feature>
<dbReference type="GO" id="GO:0006508">
    <property type="term" value="P:proteolysis"/>
    <property type="evidence" value="ECO:0007669"/>
    <property type="project" value="UniProtKB-KW"/>
</dbReference>
<feature type="binding site" evidence="11">
    <location>
        <position position="385"/>
    </location>
    <ligand>
        <name>Zn(2+)</name>
        <dbReference type="ChEBI" id="CHEBI:29105"/>
        <label>2</label>
        <note>catalytic</note>
    </ligand>
</feature>
<evidence type="ECO:0000313" key="14">
    <source>
        <dbReference type="EMBL" id="AFJ24765.1"/>
    </source>
</evidence>
<keyword evidence="9 13" id="KW-0862">Zinc</keyword>
<keyword evidence="13" id="KW-0482">Metalloprotease</keyword>
<feature type="active site" description="Proton acceptor 1" evidence="5">
    <location>
        <position position="358"/>
    </location>
</feature>
<dbReference type="EC" id="3.4.-.-" evidence="13"/>
<feature type="disulfide bond" evidence="10">
    <location>
        <begin position="513"/>
        <end position="525"/>
    </location>
</feature>
<dbReference type="Gene3D" id="1.10.1370.30">
    <property type="match status" value="1"/>
</dbReference>
<evidence type="ECO:0000256" key="5">
    <source>
        <dbReference type="PIRSR" id="PIRSR601548-1"/>
    </source>
</evidence>
<dbReference type="PRINTS" id="PR00791">
    <property type="entry name" value="PEPDIPTASEA"/>
</dbReference>
<keyword evidence="13" id="KW-0378">Hydrolase</keyword>
<dbReference type="EMBL" id="JX010522">
    <property type="protein sequence ID" value="AFJ24765.1"/>
    <property type="molecule type" value="mRNA"/>
</dbReference>
<feature type="non-terminal residue" evidence="14">
    <location>
        <position position="1"/>
    </location>
</feature>